<sequence length="108" mass="11920">EETSGDSGRIVIVQQSEKSQSLRVSSVEVEILERDESLIVAIPRCLCIYTVNYRDGAEFAVMVNFGDDELWNKTMNNDGGNVYGAYGGAGKWLVLRKGQLMALFRPSG</sequence>
<comment type="caution">
    <text evidence="1">The sequence shown here is derived from an EMBL/GenBank/DDBJ whole genome shotgun (WGS) entry which is preliminary data.</text>
</comment>
<gene>
    <name evidence="1" type="ORF">K0M31_004311</name>
</gene>
<keyword evidence="2" id="KW-1185">Reference proteome</keyword>
<dbReference type="Proteomes" id="UP001177670">
    <property type="component" value="Unassembled WGS sequence"/>
</dbReference>
<name>A0AA40FWN8_9HYME</name>
<protein>
    <submittedName>
        <fullName evidence="1">Uncharacterized protein</fullName>
    </submittedName>
</protein>
<accession>A0AA40FWN8</accession>
<proteinExistence type="predicted"/>
<organism evidence="1 2">
    <name type="scientific">Melipona bicolor</name>
    <dbReference type="NCBI Taxonomy" id="60889"/>
    <lineage>
        <taxon>Eukaryota</taxon>
        <taxon>Metazoa</taxon>
        <taxon>Ecdysozoa</taxon>
        <taxon>Arthropoda</taxon>
        <taxon>Hexapoda</taxon>
        <taxon>Insecta</taxon>
        <taxon>Pterygota</taxon>
        <taxon>Neoptera</taxon>
        <taxon>Endopterygota</taxon>
        <taxon>Hymenoptera</taxon>
        <taxon>Apocrita</taxon>
        <taxon>Aculeata</taxon>
        <taxon>Apoidea</taxon>
        <taxon>Anthophila</taxon>
        <taxon>Apidae</taxon>
        <taxon>Melipona</taxon>
    </lineage>
</organism>
<evidence type="ECO:0000313" key="1">
    <source>
        <dbReference type="EMBL" id="KAK1126687.1"/>
    </source>
</evidence>
<dbReference type="EMBL" id="JAHYIQ010000013">
    <property type="protein sequence ID" value="KAK1126687.1"/>
    <property type="molecule type" value="Genomic_DNA"/>
</dbReference>
<reference evidence="1" key="1">
    <citation type="submission" date="2021-10" db="EMBL/GenBank/DDBJ databases">
        <title>Melipona bicolor Genome sequencing and assembly.</title>
        <authorList>
            <person name="Araujo N.S."/>
            <person name="Arias M.C."/>
        </authorList>
    </citation>
    <scope>NUCLEOTIDE SEQUENCE</scope>
    <source>
        <strain evidence="1">USP_2M_L1-L4_2017</strain>
        <tissue evidence="1">Whole body</tissue>
    </source>
</reference>
<feature type="non-terminal residue" evidence="1">
    <location>
        <position position="1"/>
    </location>
</feature>
<dbReference type="AlphaFoldDB" id="A0AA40FWN8"/>
<evidence type="ECO:0000313" key="2">
    <source>
        <dbReference type="Proteomes" id="UP001177670"/>
    </source>
</evidence>